<keyword evidence="3" id="KW-1185">Reference proteome</keyword>
<protein>
    <submittedName>
        <fullName evidence="2">Ester cyclase</fullName>
    </submittedName>
</protein>
<dbReference type="RefSeq" id="WP_379586473.1">
    <property type="nucleotide sequence ID" value="NZ_JBHSQW010000035.1"/>
</dbReference>
<sequence length="164" mass="17670">MIEASRSTLGSSHLSGYRPKEARRPMSAEENRATLDAAVAGWNKGDGETYLKLYDPSVRHHGLGPEPFDQAANRAFYEGMWAAFPGSQLTIDGTIAEGDQLAVRFHLSGEHHGEFMGVPPTGRAVVLNGQTVMRFGNGRVVERWTTGDLLGLMIQLGAFSAPGG</sequence>
<gene>
    <name evidence="2" type="ORF">ACFQE5_17620</name>
</gene>
<dbReference type="InterPro" id="IPR032710">
    <property type="entry name" value="NTF2-like_dom_sf"/>
</dbReference>
<evidence type="ECO:0000256" key="1">
    <source>
        <dbReference type="SAM" id="MobiDB-lite"/>
    </source>
</evidence>
<dbReference type="PANTHER" id="PTHR38436:SF1">
    <property type="entry name" value="ESTER CYCLASE"/>
    <property type="match status" value="1"/>
</dbReference>
<dbReference type="PANTHER" id="PTHR38436">
    <property type="entry name" value="POLYKETIDE CYCLASE SNOAL-LIKE DOMAIN"/>
    <property type="match status" value="1"/>
</dbReference>
<feature type="compositionally biased region" description="Basic and acidic residues" evidence="1">
    <location>
        <begin position="18"/>
        <end position="29"/>
    </location>
</feature>
<feature type="region of interest" description="Disordered" evidence="1">
    <location>
        <begin position="1"/>
        <end position="29"/>
    </location>
</feature>
<proteinExistence type="predicted"/>
<dbReference type="SUPFAM" id="SSF54427">
    <property type="entry name" value="NTF2-like"/>
    <property type="match status" value="1"/>
</dbReference>
<name>A0ABW1J603_9PSEU</name>
<organism evidence="2 3">
    <name type="scientific">Pseudonocardia hispaniensis</name>
    <dbReference type="NCBI Taxonomy" id="904933"/>
    <lineage>
        <taxon>Bacteria</taxon>
        <taxon>Bacillati</taxon>
        <taxon>Actinomycetota</taxon>
        <taxon>Actinomycetes</taxon>
        <taxon>Pseudonocardiales</taxon>
        <taxon>Pseudonocardiaceae</taxon>
        <taxon>Pseudonocardia</taxon>
    </lineage>
</organism>
<dbReference type="EMBL" id="JBHSQW010000035">
    <property type="protein sequence ID" value="MFC5996027.1"/>
    <property type="molecule type" value="Genomic_DNA"/>
</dbReference>
<reference evidence="3" key="1">
    <citation type="journal article" date="2019" name="Int. J. Syst. Evol. Microbiol.">
        <title>The Global Catalogue of Microorganisms (GCM) 10K type strain sequencing project: providing services to taxonomists for standard genome sequencing and annotation.</title>
        <authorList>
            <consortium name="The Broad Institute Genomics Platform"/>
            <consortium name="The Broad Institute Genome Sequencing Center for Infectious Disease"/>
            <person name="Wu L."/>
            <person name="Ma J."/>
        </authorList>
    </citation>
    <scope>NUCLEOTIDE SEQUENCE [LARGE SCALE GENOMIC DNA]</scope>
    <source>
        <strain evidence="3">CCM 8391</strain>
    </source>
</reference>
<evidence type="ECO:0000313" key="2">
    <source>
        <dbReference type="EMBL" id="MFC5996027.1"/>
    </source>
</evidence>
<feature type="compositionally biased region" description="Polar residues" evidence="1">
    <location>
        <begin position="1"/>
        <end position="14"/>
    </location>
</feature>
<dbReference type="InterPro" id="IPR009959">
    <property type="entry name" value="Cyclase_SnoaL-like"/>
</dbReference>
<evidence type="ECO:0000313" key="3">
    <source>
        <dbReference type="Proteomes" id="UP001596302"/>
    </source>
</evidence>
<accession>A0ABW1J603</accession>
<dbReference type="Pfam" id="PF07366">
    <property type="entry name" value="SnoaL"/>
    <property type="match status" value="1"/>
</dbReference>
<dbReference type="Proteomes" id="UP001596302">
    <property type="component" value="Unassembled WGS sequence"/>
</dbReference>
<comment type="caution">
    <text evidence="2">The sequence shown here is derived from an EMBL/GenBank/DDBJ whole genome shotgun (WGS) entry which is preliminary data.</text>
</comment>
<dbReference type="Gene3D" id="3.10.450.50">
    <property type="match status" value="1"/>
</dbReference>